<dbReference type="PANTHER" id="PTHR46825">
    <property type="entry name" value="D-ALANYL-D-ALANINE-CARBOXYPEPTIDASE/ENDOPEPTIDASE AMPH"/>
    <property type="match status" value="1"/>
</dbReference>
<evidence type="ECO:0000313" key="4">
    <source>
        <dbReference type="EMBL" id="OQD66001.1"/>
    </source>
</evidence>
<proteinExistence type="inferred from homology"/>
<dbReference type="OrthoDB" id="5946976at2759"/>
<feature type="domain" description="Peptidase S12 Pab87-related C-terminal" evidence="3">
    <location>
        <begin position="408"/>
        <end position="507"/>
    </location>
</feature>
<dbReference type="InterPro" id="IPR001466">
    <property type="entry name" value="Beta-lactam-related"/>
</dbReference>
<comment type="caution">
    <text evidence="4">The sequence shown here is derived from an EMBL/GenBank/DDBJ whole genome shotgun (WGS) entry which is preliminary data.</text>
</comment>
<reference evidence="5" key="1">
    <citation type="journal article" date="2017" name="Nat. Microbiol.">
        <title>Global analysis of biosynthetic gene clusters reveals vast potential of secondary metabolite production in Penicillium species.</title>
        <authorList>
            <person name="Nielsen J.C."/>
            <person name="Grijseels S."/>
            <person name="Prigent S."/>
            <person name="Ji B."/>
            <person name="Dainat J."/>
            <person name="Nielsen K.F."/>
            <person name="Frisvad J.C."/>
            <person name="Workman M."/>
            <person name="Nielsen J."/>
        </authorList>
    </citation>
    <scope>NUCLEOTIDE SEQUENCE [LARGE SCALE GENOMIC DNA]</scope>
    <source>
        <strain evidence="5">IBT 4502</strain>
    </source>
</reference>
<keyword evidence="5" id="KW-1185">Reference proteome</keyword>
<evidence type="ECO:0000259" key="3">
    <source>
        <dbReference type="Pfam" id="PF11954"/>
    </source>
</evidence>
<dbReference type="Pfam" id="PF00144">
    <property type="entry name" value="Beta-lactamase"/>
    <property type="match status" value="1"/>
</dbReference>
<evidence type="ECO:0000256" key="1">
    <source>
        <dbReference type="ARBA" id="ARBA00038215"/>
    </source>
</evidence>
<comment type="similarity">
    <text evidence="1">Belongs to the peptidase S12 family.</text>
</comment>
<name>A0A1V6NMP3_PENPO</name>
<dbReference type="InterPro" id="IPR012338">
    <property type="entry name" value="Beta-lactam/transpept-like"/>
</dbReference>
<dbReference type="InterPro" id="IPR050491">
    <property type="entry name" value="AmpC-like"/>
</dbReference>
<evidence type="ECO:0000259" key="2">
    <source>
        <dbReference type="Pfam" id="PF00144"/>
    </source>
</evidence>
<dbReference type="SUPFAM" id="SSF56601">
    <property type="entry name" value="beta-lactamase/transpeptidase-like"/>
    <property type="match status" value="1"/>
</dbReference>
<gene>
    <name evidence="4" type="ORF">PENPOL_c005G07032</name>
</gene>
<dbReference type="Pfam" id="PF11954">
    <property type="entry name" value="DUF3471"/>
    <property type="match status" value="1"/>
</dbReference>
<protein>
    <recommendedName>
        <fullName evidence="6">Beta-lactamase-related domain-containing protein</fullName>
    </recommendedName>
</protein>
<evidence type="ECO:0000313" key="5">
    <source>
        <dbReference type="Proteomes" id="UP000191408"/>
    </source>
</evidence>
<dbReference type="AlphaFoldDB" id="A0A1V6NMP3"/>
<dbReference type="Proteomes" id="UP000191408">
    <property type="component" value="Unassembled WGS sequence"/>
</dbReference>
<evidence type="ECO:0008006" key="6">
    <source>
        <dbReference type="Google" id="ProtNLM"/>
    </source>
</evidence>
<dbReference type="InterPro" id="IPR021860">
    <property type="entry name" value="Peptidase_S12_Pab87-rel_C"/>
</dbReference>
<sequence>MTKEPHLNPLKERFFEALVQRTLDRWHVPGMAVAMVDGDHTWAEGYRLAILPSTSVTPSTLFYAGSTTKAFTAAMLVKLTEDSATTIQWDTPISQLLPGDFALPDKWVGDQITVEDALSHRTELPSHDHASSRTSVHENVRQLAHLPLTAKLRTRYQYCNLMYVVASHIIETVTGQRLGDCLARSFWLPLGMTDTYFNLIDAQAAPKTLAQGYCYSAYSSGDRDPRDPRDDDIYHKVDWMPVEEVSGAGAIITNVLDYAKWVRALLRPQTLVDKDIFRSLEIVHQLWQPRTLMPTEAPFTGRAYALGWRTACYLGIQIYEHSGGMNAFGAQLLLVPELQFGVVILANTTQTSNYAAQLLAFHLLDERLGIPREQRFDWNRRNWSLIKQEKQRVADKVNYRSPIVLPLTLPLDEYAGTYTHAGYKDITVYFSEGVLHADRKDMTWPETIRFQHVTGEHFLMLSAHNEDFGAFCPEVYDAEFRISIQGKPWILGVAWERAMGGEKIWFVRV</sequence>
<organism evidence="4 5">
    <name type="scientific">Penicillium polonicum</name>
    <dbReference type="NCBI Taxonomy" id="60169"/>
    <lineage>
        <taxon>Eukaryota</taxon>
        <taxon>Fungi</taxon>
        <taxon>Dikarya</taxon>
        <taxon>Ascomycota</taxon>
        <taxon>Pezizomycotina</taxon>
        <taxon>Eurotiomycetes</taxon>
        <taxon>Eurotiomycetidae</taxon>
        <taxon>Eurotiales</taxon>
        <taxon>Aspergillaceae</taxon>
        <taxon>Penicillium</taxon>
    </lineage>
</organism>
<feature type="domain" description="Beta-lactamase-related" evidence="2">
    <location>
        <begin position="15"/>
        <end position="355"/>
    </location>
</feature>
<dbReference type="Gene3D" id="3.40.710.10">
    <property type="entry name" value="DD-peptidase/beta-lactamase superfamily"/>
    <property type="match status" value="1"/>
</dbReference>
<dbReference type="EMBL" id="MDYM01000005">
    <property type="protein sequence ID" value="OQD66001.1"/>
    <property type="molecule type" value="Genomic_DNA"/>
</dbReference>
<accession>A0A1V6NMP3</accession>
<dbReference type="STRING" id="60169.A0A1V6NMP3"/>
<dbReference type="PANTHER" id="PTHR46825:SF9">
    <property type="entry name" value="BETA-LACTAMASE-RELATED DOMAIN-CONTAINING PROTEIN"/>
    <property type="match status" value="1"/>
</dbReference>